<dbReference type="AlphaFoldDB" id="A0A0N1H6W7"/>
<accession>A0A0N1H6W7</accession>
<dbReference type="InterPro" id="IPR000073">
    <property type="entry name" value="AB_hydrolase_1"/>
</dbReference>
<dbReference type="GeneID" id="28736273"/>
<feature type="compositionally biased region" description="Polar residues" evidence="1">
    <location>
        <begin position="118"/>
        <end position="129"/>
    </location>
</feature>
<feature type="compositionally biased region" description="Low complexity" evidence="1">
    <location>
        <begin position="130"/>
        <end position="141"/>
    </location>
</feature>
<reference evidence="3 4" key="1">
    <citation type="submission" date="2015-06" db="EMBL/GenBank/DDBJ databases">
        <title>Draft genome of the ant-associated black yeast Phialophora attae CBS 131958.</title>
        <authorList>
            <person name="Moreno L.F."/>
            <person name="Stielow B.J."/>
            <person name="de Hoog S."/>
            <person name="Vicente V.A."/>
            <person name="Weiss V.A."/>
            <person name="de Vries M."/>
            <person name="Cruz L.M."/>
            <person name="Souza E.M."/>
        </authorList>
    </citation>
    <scope>NUCLEOTIDE SEQUENCE [LARGE SCALE GENOMIC DNA]</scope>
    <source>
        <strain evidence="3 4">CBS 131958</strain>
    </source>
</reference>
<organism evidence="3 4">
    <name type="scientific">Cyphellophora attinorum</name>
    <dbReference type="NCBI Taxonomy" id="1664694"/>
    <lineage>
        <taxon>Eukaryota</taxon>
        <taxon>Fungi</taxon>
        <taxon>Dikarya</taxon>
        <taxon>Ascomycota</taxon>
        <taxon>Pezizomycotina</taxon>
        <taxon>Eurotiomycetes</taxon>
        <taxon>Chaetothyriomycetidae</taxon>
        <taxon>Chaetothyriales</taxon>
        <taxon>Cyphellophoraceae</taxon>
        <taxon>Cyphellophora</taxon>
    </lineage>
</organism>
<comment type="caution">
    <text evidence="3">The sequence shown here is derived from an EMBL/GenBank/DDBJ whole genome shotgun (WGS) entry which is preliminary data.</text>
</comment>
<protein>
    <recommendedName>
        <fullName evidence="2">AB hydrolase-1 domain-containing protein</fullName>
    </recommendedName>
</protein>
<dbReference type="Gene3D" id="3.40.50.1820">
    <property type="entry name" value="alpha/beta hydrolase"/>
    <property type="match status" value="1"/>
</dbReference>
<evidence type="ECO:0000313" key="3">
    <source>
        <dbReference type="EMBL" id="KPI38566.1"/>
    </source>
</evidence>
<evidence type="ECO:0000259" key="2">
    <source>
        <dbReference type="Pfam" id="PF12697"/>
    </source>
</evidence>
<evidence type="ECO:0000256" key="1">
    <source>
        <dbReference type="SAM" id="MobiDB-lite"/>
    </source>
</evidence>
<dbReference type="SUPFAM" id="SSF53474">
    <property type="entry name" value="alpha/beta-Hydrolases"/>
    <property type="match status" value="1"/>
</dbReference>
<dbReference type="OrthoDB" id="442243at2759"/>
<proteinExistence type="predicted"/>
<sequence length="228" mass="24333">MHKTLLLVFIHGFKGNDDTFATFPKHLQALVSNALPNISVTPLVYPKFETSGDLRKTVERFREWLQDRVIDIEVAQNTPSPTIDPSVHVILVGHSMGGIVAAETYLLLASEQPVPAASSSMNVETPNFPSNTTLTSTTGSSHPNPQQAVDTSVVLMFPHVQGVLAFDTPFLGLAPSMFASKVEDAHGYASTAYKTYTEAGKIFGWGGNNVAAAPSTAKALPAPSAARL</sequence>
<name>A0A0N1H6W7_9EURO</name>
<dbReference type="STRING" id="1664694.A0A0N1H6W7"/>
<feature type="domain" description="AB hydrolase-1" evidence="2">
    <location>
        <begin position="7"/>
        <end position="117"/>
    </location>
</feature>
<dbReference type="RefSeq" id="XP_017998529.1">
    <property type="nucleotide sequence ID" value="XM_018144393.1"/>
</dbReference>
<dbReference type="EMBL" id="LFJN01000018">
    <property type="protein sequence ID" value="KPI38566.1"/>
    <property type="molecule type" value="Genomic_DNA"/>
</dbReference>
<keyword evidence="4" id="KW-1185">Reference proteome</keyword>
<dbReference type="VEuPathDB" id="FungiDB:AB675_4265"/>
<dbReference type="InterPro" id="IPR029058">
    <property type="entry name" value="AB_hydrolase_fold"/>
</dbReference>
<dbReference type="Proteomes" id="UP000038010">
    <property type="component" value="Unassembled WGS sequence"/>
</dbReference>
<dbReference type="PANTHER" id="PTHR47842:SF1">
    <property type="entry name" value="DUF676 DOMAIN-CONTAINING PROTEIN"/>
    <property type="match status" value="1"/>
</dbReference>
<dbReference type="Pfam" id="PF12697">
    <property type="entry name" value="Abhydrolase_6"/>
    <property type="match status" value="1"/>
</dbReference>
<evidence type="ECO:0000313" key="4">
    <source>
        <dbReference type="Proteomes" id="UP000038010"/>
    </source>
</evidence>
<dbReference type="PANTHER" id="PTHR47842">
    <property type="entry name" value="EXPRESSED PROTEIN"/>
    <property type="match status" value="1"/>
</dbReference>
<gene>
    <name evidence="3" type="ORF">AB675_4265</name>
</gene>
<feature type="region of interest" description="Disordered" evidence="1">
    <location>
        <begin position="118"/>
        <end position="146"/>
    </location>
</feature>